<sequence length="139" mass="14811">MIVEGTLFGRGRALFPSFETSSVLSECSPTLAALIEGIVREQVDAFHQRQESRAVLTALSAEAITAGLAAGRVAPSLPDETPAQHVDVEVAIESALTAFRDGLFFVFIDDIQCEVLEAPVALRPDSRITFLRLVALAGG</sequence>
<dbReference type="RefSeq" id="WP_184197567.1">
    <property type="nucleotide sequence ID" value="NZ_JACHGW010000002.1"/>
</dbReference>
<dbReference type="EMBL" id="JACHGW010000002">
    <property type="protein sequence ID" value="MBB6051203.1"/>
    <property type="molecule type" value="Genomic_DNA"/>
</dbReference>
<dbReference type="Proteomes" id="UP000520814">
    <property type="component" value="Unassembled WGS sequence"/>
</dbReference>
<protein>
    <submittedName>
        <fullName evidence="1">Uncharacterized protein</fullName>
    </submittedName>
</protein>
<comment type="caution">
    <text evidence="1">The sequence shown here is derived from an EMBL/GenBank/DDBJ whole genome shotgun (WGS) entry which is preliminary data.</text>
</comment>
<reference evidence="1 2" key="1">
    <citation type="submission" date="2020-08" db="EMBL/GenBank/DDBJ databases">
        <title>Genomic Encyclopedia of Type Strains, Phase IV (KMG-IV): sequencing the most valuable type-strain genomes for metagenomic binning, comparative biology and taxonomic classification.</title>
        <authorList>
            <person name="Goeker M."/>
        </authorList>
    </citation>
    <scope>NUCLEOTIDE SEQUENCE [LARGE SCALE GENOMIC DNA]</scope>
    <source>
        <strain evidence="1 2">DSM 23562</strain>
    </source>
</reference>
<dbReference type="AlphaFoldDB" id="A0A7W9SS36"/>
<evidence type="ECO:0000313" key="2">
    <source>
        <dbReference type="Proteomes" id="UP000520814"/>
    </source>
</evidence>
<keyword evidence="2" id="KW-1185">Reference proteome</keyword>
<proteinExistence type="predicted"/>
<evidence type="ECO:0000313" key="1">
    <source>
        <dbReference type="EMBL" id="MBB6051203.1"/>
    </source>
</evidence>
<name>A0A7W9SS36_ARMRO</name>
<accession>A0A7W9SS36</accession>
<organism evidence="1 2">
    <name type="scientific">Armatimonas rosea</name>
    <dbReference type="NCBI Taxonomy" id="685828"/>
    <lineage>
        <taxon>Bacteria</taxon>
        <taxon>Bacillati</taxon>
        <taxon>Armatimonadota</taxon>
        <taxon>Armatimonadia</taxon>
        <taxon>Armatimonadales</taxon>
        <taxon>Armatimonadaceae</taxon>
        <taxon>Armatimonas</taxon>
    </lineage>
</organism>
<gene>
    <name evidence="1" type="ORF">HNQ39_002994</name>
</gene>